<evidence type="ECO:0000313" key="1">
    <source>
        <dbReference type="EMBL" id="CAG8979964.1"/>
    </source>
</evidence>
<organism evidence="1 2">
    <name type="scientific">Hymenoscyphus albidus</name>
    <dbReference type="NCBI Taxonomy" id="595503"/>
    <lineage>
        <taxon>Eukaryota</taxon>
        <taxon>Fungi</taxon>
        <taxon>Dikarya</taxon>
        <taxon>Ascomycota</taxon>
        <taxon>Pezizomycotina</taxon>
        <taxon>Leotiomycetes</taxon>
        <taxon>Helotiales</taxon>
        <taxon>Helotiaceae</taxon>
        <taxon>Hymenoscyphus</taxon>
    </lineage>
</organism>
<accession>A0A9N9Q9E1</accession>
<comment type="caution">
    <text evidence="1">The sequence shown here is derived from an EMBL/GenBank/DDBJ whole genome shotgun (WGS) entry which is preliminary data.</text>
</comment>
<proteinExistence type="predicted"/>
<dbReference type="EMBL" id="CAJVRM010000350">
    <property type="protein sequence ID" value="CAG8979964.1"/>
    <property type="molecule type" value="Genomic_DNA"/>
</dbReference>
<evidence type="ECO:0000313" key="2">
    <source>
        <dbReference type="Proteomes" id="UP000701801"/>
    </source>
</evidence>
<sequence length="78" mass="8218">MSIECVVFEVAEEALFALGTVVAVVAPAVEDIVDADEIDVLLFAVDSVVVLFDVGVAVVAVTKTHSSLLPGQDERYPD</sequence>
<name>A0A9N9Q9E1_9HELO</name>
<protein>
    <submittedName>
        <fullName evidence="1">Uncharacterized protein</fullName>
    </submittedName>
</protein>
<reference evidence="1" key="1">
    <citation type="submission" date="2021-07" db="EMBL/GenBank/DDBJ databases">
        <authorList>
            <person name="Durling M."/>
        </authorList>
    </citation>
    <scope>NUCLEOTIDE SEQUENCE</scope>
</reference>
<gene>
    <name evidence="1" type="ORF">HYALB_00010732</name>
</gene>
<dbReference type="AlphaFoldDB" id="A0A9N9Q9E1"/>
<dbReference type="Proteomes" id="UP000701801">
    <property type="component" value="Unassembled WGS sequence"/>
</dbReference>
<keyword evidence="2" id="KW-1185">Reference proteome</keyword>